<evidence type="ECO:0000313" key="3">
    <source>
        <dbReference type="Proteomes" id="UP000184501"/>
    </source>
</evidence>
<feature type="domain" description="DUF6457" evidence="1">
    <location>
        <begin position="2"/>
        <end position="81"/>
    </location>
</feature>
<sequence length="83" mass="8873">MVLDDWIEALRAELGAELGPDVDVDIRALLDVARVAAHSVDRPAAPLTTFLIGYAAGRAGGGDVHELCRRVTALAESWPPEPR</sequence>
<evidence type="ECO:0000259" key="1">
    <source>
        <dbReference type="Pfam" id="PF20058"/>
    </source>
</evidence>
<reference evidence="2 3" key="1">
    <citation type="submission" date="2016-11" db="EMBL/GenBank/DDBJ databases">
        <authorList>
            <person name="Jaros S."/>
            <person name="Januszkiewicz K."/>
            <person name="Wedrychowicz H."/>
        </authorList>
    </citation>
    <scope>NUCLEOTIDE SEQUENCE [LARGE SCALE GENOMIC DNA]</scope>
    <source>
        <strain evidence="2 3">DSM 44523</strain>
    </source>
</reference>
<keyword evidence="3" id="KW-1185">Reference proteome</keyword>
<name>A0A1M4VDB8_STRHI</name>
<dbReference type="STRING" id="2017.SAMN05444320_101731"/>
<dbReference type="AlphaFoldDB" id="A0A1M4VDB8"/>
<gene>
    <name evidence="2" type="ORF">SAMN05444320_101731</name>
</gene>
<dbReference type="InterPro" id="IPR045598">
    <property type="entry name" value="DUF6457"/>
</dbReference>
<dbReference type="RefSeq" id="WP_073479836.1">
    <property type="nucleotide sequence ID" value="NZ_FQVN01000001.1"/>
</dbReference>
<dbReference type="EMBL" id="FQVN01000001">
    <property type="protein sequence ID" value="SHE66913.1"/>
    <property type="molecule type" value="Genomic_DNA"/>
</dbReference>
<accession>A0A1M4VDB8</accession>
<proteinExistence type="predicted"/>
<protein>
    <recommendedName>
        <fullName evidence="1">DUF6457 domain-containing protein</fullName>
    </recommendedName>
</protein>
<dbReference type="Pfam" id="PF20058">
    <property type="entry name" value="DUF6457"/>
    <property type="match status" value="1"/>
</dbReference>
<evidence type="ECO:0000313" key="2">
    <source>
        <dbReference type="EMBL" id="SHE66913.1"/>
    </source>
</evidence>
<organism evidence="2 3">
    <name type="scientific">Streptoalloteichus hindustanus</name>
    <dbReference type="NCBI Taxonomy" id="2017"/>
    <lineage>
        <taxon>Bacteria</taxon>
        <taxon>Bacillati</taxon>
        <taxon>Actinomycetota</taxon>
        <taxon>Actinomycetes</taxon>
        <taxon>Pseudonocardiales</taxon>
        <taxon>Pseudonocardiaceae</taxon>
        <taxon>Streptoalloteichus</taxon>
    </lineage>
</organism>
<dbReference type="Proteomes" id="UP000184501">
    <property type="component" value="Unassembled WGS sequence"/>
</dbReference>